<evidence type="ECO:0000313" key="2">
    <source>
        <dbReference type="Proteomes" id="UP000429484"/>
    </source>
</evidence>
<gene>
    <name evidence="1" type="ORF">GHK53_04775</name>
</gene>
<protein>
    <submittedName>
        <fullName evidence="1">DUF2255 family protein</fullName>
    </submittedName>
</protein>
<organism evidence="1 2">
    <name type="scientific">Rhizobium meliloti</name>
    <name type="common">Ensifer meliloti</name>
    <name type="synonym">Sinorhizobium meliloti</name>
    <dbReference type="NCBI Taxonomy" id="382"/>
    <lineage>
        <taxon>Bacteria</taxon>
        <taxon>Pseudomonadati</taxon>
        <taxon>Pseudomonadota</taxon>
        <taxon>Alphaproteobacteria</taxon>
        <taxon>Hyphomicrobiales</taxon>
        <taxon>Rhizobiaceae</taxon>
        <taxon>Sinorhizobium/Ensifer group</taxon>
        <taxon>Sinorhizobium</taxon>
    </lineage>
</organism>
<evidence type="ECO:0000313" key="1">
    <source>
        <dbReference type="EMBL" id="MQW32165.1"/>
    </source>
</evidence>
<reference evidence="1 2" key="1">
    <citation type="journal article" date="2013" name="Genome Biol.">
        <title>Comparative genomics of the core and accessory genomes of 48 Sinorhizobium strains comprising five genospecies.</title>
        <authorList>
            <person name="Sugawara M."/>
            <person name="Epstein B."/>
            <person name="Badgley B.D."/>
            <person name="Unno T."/>
            <person name="Xu L."/>
            <person name="Reese J."/>
            <person name="Gyaneshwar P."/>
            <person name="Denny R."/>
            <person name="Mudge J."/>
            <person name="Bharti A.K."/>
            <person name="Farmer A.D."/>
            <person name="May G.D."/>
            <person name="Woodward J.E."/>
            <person name="Medigue C."/>
            <person name="Vallenet D."/>
            <person name="Lajus A."/>
            <person name="Rouy Z."/>
            <person name="Martinez-Vaz B."/>
            <person name="Tiffin P."/>
            <person name="Young N.D."/>
            <person name="Sadowsky M.J."/>
        </authorList>
    </citation>
    <scope>NUCLEOTIDE SEQUENCE [LARGE SCALE GENOMIC DNA]</scope>
    <source>
        <strain evidence="1 2">N6B1</strain>
    </source>
</reference>
<name>A0AAW9TMB9_RHIML</name>
<proteinExistence type="predicted"/>
<dbReference type="InterPro" id="IPR016888">
    <property type="entry name" value="UCP028498"/>
</dbReference>
<comment type="caution">
    <text evidence="1">The sequence shown here is derived from an EMBL/GenBank/DDBJ whole genome shotgun (WGS) entry which is preliminary data.</text>
</comment>
<dbReference type="Proteomes" id="UP000429484">
    <property type="component" value="Unassembled WGS sequence"/>
</dbReference>
<dbReference type="RefSeq" id="WP_013845058.1">
    <property type="nucleotide sequence ID" value="NZ_BJNJ01000113.1"/>
</dbReference>
<dbReference type="PIRSF" id="PIRSF028498">
    <property type="entry name" value="UCP028498"/>
    <property type="match status" value="1"/>
</dbReference>
<sequence length="124" mass="14155">MNIWPTDELRQIAESDDLHIAPFRENGRTYGTLTWIWSVVVDGELYVRGYNGQQSRWYQAAIRQKAGRITAAGMTKEVSFEPVEGAINDQIDEGYRRKYATSRYLAPMIGERARAATVKITPKD</sequence>
<dbReference type="Pfam" id="PF10012">
    <property type="entry name" value="DUF2255"/>
    <property type="match status" value="1"/>
</dbReference>
<dbReference type="AlphaFoldDB" id="A0AAW9TMB9"/>
<dbReference type="EMBL" id="WISR01000050">
    <property type="protein sequence ID" value="MQW32165.1"/>
    <property type="molecule type" value="Genomic_DNA"/>
</dbReference>
<accession>A0AAW9TMB9</accession>